<dbReference type="SUPFAM" id="SSF48208">
    <property type="entry name" value="Six-hairpin glycosidases"/>
    <property type="match status" value="1"/>
</dbReference>
<evidence type="ECO:0000256" key="1">
    <source>
        <dbReference type="ARBA" id="ARBA00005131"/>
    </source>
</evidence>
<feature type="domain" description="GH15-like" evidence="6">
    <location>
        <begin position="4"/>
        <end position="174"/>
    </location>
</feature>
<feature type="non-terminal residue" evidence="7">
    <location>
        <position position="174"/>
    </location>
</feature>
<keyword evidence="7" id="KW-0808">Transferase</keyword>
<comment type="subcellular location">
    <subcellularLocation>
        <location evidence="5">Cell membrane</location>
        <topology evidence="5">Lipid-anchor</topology>
        <orientation evidence="5">Cytoplasmic side</orientation>
    </subcellularLocation>
</comment>
<sequence length="174" mass="19994">MDKKKLDYFYDLLNSTILCHQNTITGLIPSCPSSSHAWVRDNTYASLSIWGLALAYRKLPDVDEDRSRSYELEKCVVKLMRGILVCYMKQADKVETLKKFEDPKHSLHAKFDANTCKTVVGDNEWGHLQIDAVSVYLLTLAQMTASGIRIIWTTEEVAFIQNLVFYIEHAYRIP</sequence>
<keyword evidence="8" id="KW-1185">Reference proteome</keyword>
<dbReference type="InterPro" id="IPR008928">
    <property type="entry name" value="6-hairpin_glycosidase_sf"/>
</dbReference>
<keyword evidence="5" id="KW-0636">Prenylation</keyword>
<keyword evidence="5" id="KW-1003">Cell membrane</keyword>
<comment type="pathway">
    <text evidence="1 5">Glycan biosynthesis; glycogen metabolism.</text>
</comment>
<dbReference type="InterPro" id="IPR008734">
    <property type="entry name" value="PHK_A/B_su"/>
</dbReference>
<keyword evidence="5" id="KW-0119">Carbohydrate metabolism</keyword>
<comment type="function">
    <text evidence="5">Phosphorylase b kinase catalyzes the phosphorylation of serine in certain substrates, including troponin I.</text>
</comment>
<organism evidence="7 8">
    <name type="scientific">Clonorchis sinensis</name>
    <name type="common">Chinese liver fluke</name>
    <dbReference type="NCBI Taxonomy" id="79923"/>
    <lineage>
        <taxon>Eukaryota</taxon>
        <taxon>Metazoa</taxon>
        <taxon>Spiralia</taxon>
        <taxon>Lophotrochozoa</taxon>
        <taxon>Platyhelminthes</taxon>
        <taxon>Trematoda</taxon>
        <taxon>Digenea</taxon>
        <taxon>Opisthorchiida</taxon>
        <taxon>Opisthorchiata</taxon>
        <taxon>Opisthorchiidae</taxon>
        <taxon>Clonorchis</taxon>
    </lineage>
</organism>
<dbReference type="AlphaFoldDB" id="G7Y3H3"/>
<evidence type="ECO:0000256" key="3">
    <source>
        <dbReference type="ARBA" id="ARBA00022600"/>
    </source>
</evidence>
<comment type="similarity">
    <text evidence="2 5">Belongs to the phosphorylase b kinase regulatory chain family.</text>
</comment>
<dbReference type="GO" id="GO:0005964">
    <property type="term" value="C:phosphorylase kinase complex"/>
    <property type="evidence" value="ECO:0007669"/>
    <property type="project" value="TreeGrafter"/>
</dbReference>
<keyword evidence="5" id="KW-0472">Membrane</keyword>
<dbReference type="GO" id="GO:0005516">
    <property type="term" value="F:calmodulin binding"/>
    <property type="evidence" value="ECO:0007669"/>
    <property type="project" value="UniProtKB-KW"/>
</dbReference>
<keyword evidence="5" id="KW-0449">Lipoprotein</keyword>
<evidence type="ECO:0000256" key="5">
    <source>
        <dbReference type="RuleBase" id="RU364123"/>
    </source>
</evidence>
<dbReference type="EMBL" id="DF142841">
    <property type="protein sequence ID" value="GAA47510.1"/>
    <property type="molecule type" value="Genomic_DNA"/>
</dbReference>
<evidence type="ECO:0000313" key="8">
    <source>
        <dbReference type="Proteomes" id="UP000008909"/>
    </source>
</evidence>
<reference evidence="7" key="1">
    <citation type="journal article" date="2011" name="Genome Biol.">
        <title>The draft genome of the carcinogenic human liver fluke Clonorchis sinensis.</title>
        <authorList>
            <person name="Wang X."/>
            <person name="Chen W."/>
            <person name="Huang Y."/>
            <person name="Sun J."/>
            <person name="Men J."/>
            <person name="Liu H."/>
            <person name="Luo F."/>
            <person name="Guo L."/>
            <person name="Lv X."/>
            <person name="Deng C."/>
            <person name="Zhou C."/>
            <person name="Fan Y."/>
            <person name="Li X."/>
            <person name="Huang L."/>
            <person name="Hu Y."/>
            <person name="Liang C."/>
            <person name="Hu X."/>
            <person name="Xu J."/>
            <person name="Yu X."/>
        </authorList>
    </citation>
    <scope>NUCLEOTIDE SEQUENCE [LARGE SCALE GENOMIC DNA]</scope>
    <source>
        <strain evidence="7">Henan</strain>
    </source>
</reference>
<dbReference type="Pfam" id="PF00723">
    <property type="entry name" value="Glyco_hydro_15"/>
    <property type="match status" value="1"/>
</dbReference>
<dbReference type="InterPro" id="IPR011613">
    <property type="entry name" value="GH15-like"/>
</dbReference>
<name>G7Y3H3_CLOSI</name>
<dbReference type="UniPathway" id="UPA00163"/>
<accession>G7Y3H3</accession>
<dbReference type="GO" id="GO:0005977">
    <property type="term" value="P:glycogen metabolic process"/>
    <property type="evidence" value="ECO:0007669"/>
    <property type="project" value="UniProtKB-UniPathway"/>
</dbReference>
<reference key="2">
    <citation type="submission" date="2011-10" db="EMBL/GenBank/DDBJ databases">
        <title>The genome and transcriptome sequence of Clonorchis sinensis provide insights into the carcinogenic liver fluke.</title>
        <authorList>
            <person name="Wang X."/>
            <person name="Huang Y."/>
            <person name="Chen W."/>
            <person name="Liu H."/>
            <person name="Guo L."/>
            <person name="Chen Y."/>
            <person name="Luo F."/>
            <person name="Zhou W."/>
            <person name="Sun J."/>
            <person name="Mao Q."/>
            <person name="Liang P."/>
            <person name="Zhou C."/>
            <person name="Tian Y."/>
            <person name="Men J."/>
            <person name="Lv X."/>
            <person name="Huang L."/>
            <person name="Zhou J."/>
            <person name="Hu Y."/>
            <person name="Li R."/>
            <person name="Zhang F."/>
            <person name="Lei H."/>
            <person name="Li X."/>
            <person name="Hu X."/>
            <person name="Liang C."/>
            <person name="Xu J."/>
            <person name="Wu Z."/>
            <person name="Yu X."/>
        </authorList>
    </citation>
    <scope>NUCLEOTIDE SEQUENCE</scope>
    <source>
        <strain>Henan</strain>
    </source>
</reference>
<proteinExistence type="inferred from homology"/>
<evidence type="ECO:0000256" key="4">
    <source>
        <dbReference type="ARBA" id="ARBA00022860"/>
    </source>
</evidence>
<keyword evidence="7" id="KW-0418">Kinase</keyword>
<dbReference type="PANTHER" id="PTHR10749">
    <property type="entry name" value="PHOSPHORYLASE B KINASE REGULATORY SUBUNIT"/>
    <property type="match status" value="1"/>
</dbReference>
<keyword evidence="3 5" id="KW-0321">Glycogen metabolism</keyword>
<dbReference type="Proteomes" id="UP000008909">
    <property type="component" value="Unassembled WGS sequence"/>
</dbReference>
<evidence type="ECO:0000259" key="6">
    <source>
        <dbReference type="Pfam" id="PF00723"/>
    </source>
</evidence>
<dbReference type="PANTHER" id="PTHR10749:SF7">
    <property type="entry name" value="PHOSPHORYLASE B KINASE REGULATORY SUBUNIT ALPHA-RELATED"/>
    <property type="match status" value="1"/>
</dbReference>
<keyword evidence="4 5" id="KW-0112">Calmodulin-binding</keyword>
<evidence type="ECO:0000256" key="2">
    <source>
        <dbReference type="ARBA" id="ARBA00007128"/>
    </source>
</evidence>
<gene>
    <name evidence="7" type="ORF">CLF_100452</name>
</gene>
<dbReference type="GO" id="GO:0016301">
    <property type="term" value="F:kinase activity"/>
    <property type="evidence" value="ECO:0007669"/>
    <property type="project" value="UniProtKB-KW"/>
</dbReference>
<dbReference type="GO" id="GO:0005886">
    <property type="term" value="C:plasma membrane"/>
    <property type="evidence" value="ECO:0007669"/>
    <property type="project" value="UniProtKB-SubCell"/>
</dbReference>
<evidence type="ECO:0000313" key="7">
    <source>
        <dbReference type="EMBL" id="GAA47510.1"/>
    </source>
</evidence>
<protein>
    <recommendedName>
        <fullName evidence="5">Phosphorylase b kinase regulatory subunit</fullName>
    </recommendedName>
</protein>